<keyword evidence="7 9" id="KW-1133">Transmembrane helix</keyword>
<comment type="caution">
    <text evidence="9">Lacks conserved residue(s) required for the propagation of feature annotation.</text>
</comment>
<keyword evidence="8 9" id="KW-0472">Membrane</keyword>
<sequence length="165" mass="18036">MLFKSRIIWALLGALAWIVADQLSKAFFKDMLKPDEVLSLFAGSLLLLPSYNHGAFLSLGANLPLQLRNLVFTYGVIALLAGLLIWVIRSERLRRMELIAVASILGGGLSNLLDRCIYGGQVFDFLNLGVGNLRTGIFNVADVGITFGVVLLILGSFLQRSKRVA</sequence>
<keyword evidence="3 9" id="KW-0645">Protease</keyword>
<evidence type="ECO:0000256" key="11">
    <source>
        <dbReference type="RuleBase" id="RU004181"/>
    </source>
</evidence>
<dbReference type="EC" id="3.4.23.36" evidence="9"/>
<comment type="similarity">
    <text evidence="1 9 11">Belongs to the peptidase A8 family.</text>
</comment>
<evidence type="ECO:0000256" key="1">
    <source>
        <dbReference type="ARBA" id="ARBA00006139"/>
    </source>
</evidence>
<comment type="function">
    <text evidence="9 10">This protein specifically catalyzes the removal of signal peptides from prolipoproteins.</text>
</comment>
<evidence type="ECO:0000256" key="2">
    <source>
        <dbReference type="ARBA" id="ARBA00022475"/>
    </source>
</evidence>
<dbReference type="HAMAP" id="MF_00161">
    <property type="entry name" value="LspA"/>
    <property type="match status" value="1"/>
</dbReference>
<dbReference type="PANTHER" id="PTHR33695:SF1">
    <property type="entry name" value="LIPOPROTEIN SIGNAL PEPTIDASE"/>
    <property type="match status" value="1"/>
</dbReference>
<proteinExistence type="inferred from homology"/>
<reference evidence="12" key="1">
    <citation type="submission" date="2020-10" db="EMBL/GenBank/DDBJ databases">
        <title>Phylogeny of dyella-like bacteria.</title>
        <authorList>
            <person name="Fu J."/>
        </authorList>
    </citation>
    <scope>NUCLEOTIDE SEQUENCE</scope>
    <source>
        <strain evidence="12">DHON07</strain>
    </source>
</reference>
<keyword evidence="4 9" id="KW-0812">Transmembrane</keyword>
<evidence type="ECO:0000313" key="13">
    <source>
        <dbReference type="Proteomes" id="UP001430193"/>
    </source>
</evidence>
<dbReference type="PRINTS" id="PR00781">
    <property type="entry name" value="LIPOSIGPTASE"/>
</dbReference>
<keyword evidence="2 9" id="KW-1003">Cell membrane</keyword>
<dbReference type="NCBIfam" id="TIGR00077">
    <property type="entry name" value="lspA"/>
    <property type="match status" value="1"/>
</dbReference>
<name>A0ABS2KC72_9GAMM</name>
<comment type="catalytic activity">
    <reaction evidence="9 10">
        <text>Release of signal peptides from bacterial membrane prolipoproteins. Hydrolyzes -Xaa-Yaa-Zaa-|-(S,diacylglyceryl)Cys-, in which Xaa is hydrophobic (preferably Leu), and Yaa (Ala or Ser) and Zaa (Gly or Ala) have small, neutral side chains.</text>
        <dbReference type="EC" id="3.4.23.36"/>
    </reaction>
</comment>
<evidence type="ECO:0000256" key="3">
    <source>
        <dbReference type="ARBA" id="ARBA00022670"/>
    </source>
</evidence>
<organism evidence="12 13">
    <name type="scientific">Dyella mobilis</name>
    <dbReference type="NCBI Taxonomy" id="1849582"/>
    <lineage>
        <taxon>Bacteria</taxon>
        <taxon>Pseudomonadati</taxon>
        <taxon>Pseudomonadota</taxon>
        <taxon>Gammaproteobacteria</taxon>
        <taxon>Lysobacterales</taxon>
        <taxon>Rhodanobacteraceae</taxon>
        <taxon>Dyella</taxon>
    </lineage>
</organism>
<accession>A0ABS2KC72</accession>
<keyword evidence="6 9" id="KW-0378">Hydrolase</keyword>
<evidence type="ECO:0000256" key="10">
    <source>
        <dbReference type="RuleBase" id="RU000594"/>
    </source>
</evidence>
<feature type="transmembrane region" description="Helical" evidence="9">
    <location>
        <begin position="136"/>
        <end position="158"/>
    </location>
</feature>
<dbReference type="InterPro" id="IPR001872">
    <property type="entry name" value="Peptidase_A8"/>
</dbReference>
<dbReference type="EMBL" id="JADIKF010000033">
    <property type="protein sequence ID" value="MBM7128367.1"/>
    <property type="molecule type" value="Genomic_DNA"/>
</dbReference>
<comment type="pathway">
    <text evidence="9">Protein modification; lipoprotein biosynthesis (signal peptide cleavage).</text>
</comment>
<evidence type="ECO:0000256" key="8">
    <source>
        <dbReference type="ARBA" id="ARBA00023136"/>
    </source>
</evidence>
<feature type="active site" evidence="9">
    <location>
        <position position="124"/>
    </location>
</feature>
<evidence type="ECO:0000256" key="7">
    <source>
        <dbReference type="ARBA" id="ARBA00022989"/>
    </source>
</evidence>
<evidence type="ECO:0000256" key="9">
    <source>
        <dbReference type="HAMAP-Rule" id="MF_00161"/>
    </source>
</evidence>
<evidence type="ECO:0000256" key="5">
    <source>
        <dbReference type="ARBA" id="ARBA00022750"/>
    </source>
</evidence>
<comment type="caution">
    <text evidence="12">The sequence shown here is derived from an EMBL/GenBank/DDBJ whole genome shotgun (WGS) entry which is preliminary data.</text>
</comment>
<comment type="subcellular location">
    <subcellularLocation>
        <location evidence="9">Cell membrane</location>
        <topology evidence="9">Multi-pass membrane protein</topology>
    </subcellularLocation>
</comment>
<evidence type="ECO:0000256" key="4">
    <source>
        <dbReference type="ARBA" id="ARBA00022692"/>
    </source>
</evidence>
<keyword evidence="13" id="KW-1185">Reference proteome</keyword>
<dbReference type="Pfam" id="PF01252">
    <property type="entry name" value="Peptidase_A8"/>
    <property type="match status" value="1"/>
</dbReference>
<keyword evidence="5 9" id="KW-0064">Aspartyl protease</keyword>
<evidence type="ECO:0000256" key="6">
    <source>
        <dbReference type="ARBA" id="ARBA00022801"/>
    </source>
</evidence>
<dbReference type="Proteomes" id="UP001430193">
    <property type="component" value="Unassembled WGS sequence"/>
</dbReference>
<feature type="transmembrane region" description="Helical" evidence="9">
    <location>
        <begin position="71"/>
        <end position="88"/>
    </location>
</feature>
<dbReference type="PANTHER" id="PTHR33695">
    <property type="entry name" value="LIPOPROTEIN SIGNAL PEPTIDASE"/>
    <property type="match status" value="1"/>
</dbReference>
<dbReference type="GO" id="GO:0004190">
    <property type="term" value="F:aspartic-type endopeptidase activity"/>
    <property type="evidence" value="ECO:0007669"/>
    <property type="project" value="UniProtKB-EC"/>
</dbReference>
<protein>
    <recommendedName>
        <fullName evidence="9">Lipoprotein signal peptidase</fullName>
        <ecNumber evidence="9">3.4.23.36</ecNumber>
    </recommendedName>
    <alternativeName>
        <fullName evidence="9">Prolipoprotein signal peptidase</fullName>
    </alternativeName>
    <alternativeName>
        <fullName evidence="9">Signal peptidase II</fullName>
        <shortName evidence="9">SPase II</shortName>
    </alternativeName>
</protein>
<dbReference type="PROSITE" id="PS00855">
    <property type="entry name" value="SPASE_II"/>
    <property type="match status" value="1"/>
</dbReference>
<dbReference type="RefSeq" id="WP_204629990.1">
    <property type="nucleotide sequence ID" value="NZ_BSOC01000009.1"/>
</dbReference>
<gene>
    <name evidence="9 12" type="primary">lspA</name>
    <name evidence="12" type="ORF">ISS99_02435</name>
</gene>
<evidence type="ECO:0000313" key="12">
    <source>
        <dbReference type="EMBL" id="MBM7128367.1"/>
    </source>
</evidence>
<feature type="active site" evidence="9">
    <location>
        <position position="142"/>
    </location>
</feature>